<comment type="caution">
    <text evidence="1">The sequence shown here is derived from an EMBL/GenBank/DDBJ whole genome shotgun (WGS) entry which is preliminary data.</text>
</comment>
<dbReference type="EMBL" id="OGUS01000143">
    <property type="protein sequence ID" value="SPC24207.1"/>
    <property type="molecule type" value="Genomic_DNA"/>
</dbReference>
<protein>
    <submittedName>
        <fullName evidence="1">Uncharacterized protein</fullName>
    </submittedName>
</protein>
<dbReference type="Gene3D" id="3.40.190.10">
    <property type="entry name" value="Periplasmic binding protein-like II"/>
    <property type="match status" value="1"/>
</dbReference>
<dbReference type="Proteomes" id="UP000256862">
    <property type="component" value="Plasmid CO2235_mp"/>
</dbReference>
<organism evidence="1">
    <name type="scientific">Cupriavidus oxalaticus</name>
    <dbReference type="NCBI Taxonomy" id="96344"/>
    <lineage>
        <taxon>Bacteria</taxon>
        <taxon>Pseudomonadati</taxon>
        <taxon>Pseudomonadota</taxon>
        <taxon>Betaproteobacteria</taxon>
        <taxon>Burkholderiales</taxon>
        <taxon>Burkholderiaceae</taxon>
        <taxon>Cupriavidus</taxon>
    </lineage>
</organism>
<name>A0A375GR34_9BURK</name>
<sequence length="63" mass="6951">MIARRGHPCGQARSLHELLEQDWVVNYTAAATSPSCATCSGSMMRRSTRPGCIARTPPRCCWN</sequence>
<reference evidence="1" key="1">
    <citation type="submission" date="2018-01" db="EMBL/GenBank/DDBJ databases">
        <authorList>
            <person name="Clerissi C."/>
        </authorList>
    </citation>
    <scope>NUCLEOTIDE SEQUENCE</scope>
    <source>
        <strain evidence="1">Cupriavidus oxalaticus LMG 2235</strain>
    </source>
</reference>
<evidence type="ECO:0000313" key="1">
    <source>
        <dbReference type="EMBL" id="SPC24207.1"/>
    </source>
</evidence>
<accession>A0A375GR34</accession>
<gene>
    <name evidence="1" type="ORF">CO2235_MP80087</name>
</gene>
<dbReference type="AlphaFoldDB" id="A0A375GR34"/>
<proteinExistence type="predicted"/>